<evidence type="ECO:0008006" key="4">
    <source>
        <dbReference type="Google" id="ProtNLM"/>
    </source>
</evidence>
<dbReference type="AlphaFoldDB" id="A0A5P9PA84"/>
<gene>
    <name evidence="2" type="ORF">GCU68_21125</name>
</gene>
<organism evidence="2 3">
    <name type="scientific">Natronorubrum aibiense</name>
    <dbReference type="NCBI Taxonomy" id="348826"/>
    <lineage>
        <taxon>Archaea</taxon>
        <taxon>Methanobacteriati</taxon>
        <taxon>Methanobacteriota</taxon>
        <taxon>Stenosarchaea group</taxon>
        <taxon>Halobacteria</taxon>
        <taxon>Halobacteriales</taxon>
        <taxon>Natrialbaceae</taxon>
        <taxon>Natronorubrum</taxon>
    </lineage>
</organism>
<sequence length="364" mass="40734">MSSDADRSSPASQDSSPVVDGRGRRIRLPSGDGSADGQLSRVDALPDDAEFALCLTHDVDRPYKGIRSLYYATQERPRYHLRTALSSSNPYWQFGELMQLEDELGVRSAFYFLDEQHLLADRPVSEWVSPSNWVQHLGRYDITSNEISAVIQALDAGGWEVGLHGSYHSPTDRDRLRDEKRELEAVLGESVTGGRQHHLRLSVPETWHHHREIGLEYDASLGSTTECGFHGCYQPLRPFDDGFVVFPLTIMDQALPDPGTSFEAARRVCERLLTEAAANDAVMTVLWHPRYFNEQEFPGHRTLYRWLLERAQELGAWIGSPGAFREAVDIDGADDTQPTETQSAGNSVDGTSPTAPRANVRDRP</sequence>
<feature type="region of interest" description="Disordered" evidence="1">
    <location>
        <begin position="1"/>
        <end position="40"/>
    </location>
</feature>
<dbReference type="Gene3D" id="3.20.20.370">
    <property type="entry name" value="Glycoside hydrolase/deacetylase"/>
    <property type="match status" value="1"/>
</dbReference>
<keyword evidence="2" id="KW-0614">Plasmid</keyword>
<geneLocation type="plasmid" evidence="2 3">
    <name>unnamed3</name>
</geneLocation>
<keyword evidence="3" id="KW-1185">Reference proteome</keyword>
<evidence type="ECO:0000256" key="1">
    <source>
        <dbReference type="SAM" id="MobiDB-lite"/>
    </source>
</evidence>
<feature type="region of interest" description="Disordered" evidence="1">
    <location>
        <begin position="329"/>
        <end position="364"/>
    </location>
</feature>
<dbReference type="SUPFAM" id="SSF88713">
    <property type="entry name" value="Glycoside hydrolase/deacetylase"/>
    <property type="match status" value="1"/>
</dbReference>
<dbReference type="GeneID" id="42303568"/>
<proteinExistence type="predicted"/>
<dbReference type="KEGG" id="nas:GCU68_21125"/>
<dbReference type="CDD" id="cd10931">
    <property type="entry name" value="CE4_u7"/>
    <property type="match status" value="1"/>
</dbReference>
<dbReference type="RefSeq" id="WP_152944581.1">
    <property type="nucleotide sequence ID" value="NZ_CP045491.1"/>
</dbReference>
<dbReference type="EMBL" id="CP045491">
    <property type="protein sequence ID" value="QFU85022.1"/>
    <property type="molecule type" value="Genomic_DNA"/>
</dbReference>
<evidence type="ECO:0000313" key="2">
    <source>
        <dbReference type="EMBL" id="QFU85022.1"/>
    </source>
</evidence>
<name>A0A5P9PA84_9EURY</name>
<dbReference type="OrthoDB" id="371704at2157"/>
<protein>
    <recommendedName>
        <fullName evidence="4">Polysaccharide deacetylase family protein</fullName>
    </recommendedName>
</protein>
<dbReference type="Proteomes" id="UP000326170">
    <property type="component" value="Plasmid unnamed3"/>
</dbReference>
<feature type="compositionally biased region" description="Polar residues" evidence="1">
    <location>
        <begin position="336"/>
        <end position="354"/>
    </location>
</feature>
<reference evidence="2 3" key="1">
    <citation type="journal article" date="2007" name="Int. J. Syst. Evol. Microbiol.">
        <title>Natronorubrum sulfidifaciens sp. nov., an extremely haloalkaliphilic archaeon isolated from Aiding salt lake in Xin-Jiang, China.</title>
        <authorList>
            <person name="Cui H.L."/>
            <person name="Tohty D."/>
            <person name="Liu H.C."/>
            <person name="Liu S.J."/>
            <person name="Oren A."/>
            <person name="Zhou P.J."/>
        </authorList>
    </citation>
    <scope>NUCLEOTIDE SEQUENCE [LARGE SCALE GENOMIC DNA]</scope>
    <source>
        <strain evidence="2 3">7-3</strain>
        <plasmid evidence="2">unnamed3</plasmid>
    </source>
</reference>
<accession>A0A5P9PA84</accession>
<dbReference type="InterPro" id="IPR011330">
    <property type="entry name" value="Glyco_hydro/deAcase_b/a-brl"/>
</dbReference>
<dbReference type="GO" id="GO:0005975">
    <property type="term" value="P:carbohydrate metabolic process"/>
    <property type="evidence" value="ECO:0007669"/>
    <property type="project" value="InterPro"/>
</dbReference>
<evidence type="ECO:0000313" key="3">
    <source>
        <dbReference type="Proteomes" id="UP000326170"/>
    </source>
</evidence>